<dbReference type="HOGENOM" id="CLU_429425_0_0_9"/>
<keyword evidence="1" id="KW-1133">Transmembrane helix</keyword>
<dbReference type="EMBL" id="ABWN01000035">
    <property type="protein sequence ID" value="EFF67850.1"/>
    <property type="molecule type" value="Genomic_DNA"/>
</dbReference>
<accession>D4S1V2</accession>
<feature type="transmembrane region" description="Helical" evidence="1">
    <location>
        <begin position="237"/>
        <end position="256"/>
    </location>
</feature>
<reference evidence="2 3" key="1">
    <citation type="submission" date="2010-02" db="EMBL/GenBank/DDBJ databases">
        <authorList>
            <person name="Weinstock G."/>
            <person name="Sodergren E."/>
            <person name="Clifton S."/>
            <person name="Fulton L."/>
            <person name="Fulton B."/>
            <person name="Courtney L."/>
            <person name="Fronick C."/>
            <person name="Harrison M."/>
            <person name="Strong C."/>
            <person name="Farmer C."/>
            <person name="Delahaunty K."/>
            <person name="Markovic C."/>
            <person name="Hall O."/>
            <person name="Minx P."/>
            <person name="Tomlinson C."/>
            <person name="Mitreva M."/>
            <person name="Nelson J."/>
            <person name="Hou S."/>
            <person name="Wollam A."/>
            <person name="Pepin K.H."/>
            <person name="Johnson M."/>
            <person name="Bhonagiri V."/>
            <person name="Zhang X."/>
            <person name="Suruliraj S."/>
            <person name="Warren W."/>
            <person name="Chinwalla A."/>
            <person name="Mardis E.R."/>
            <person name="Wilson R.K."/>
        </authorList>
    </citation>
    <scope>NUCLEOTIDE SEQUENCE [LARGE SCALE GENOMIC DNA]</scope>
    <source>
        <strain evidence="2 3">DSM 2876</strain>
    </source>
</reference>
<feature type="transmembrane region" description="Helical" evidence="1">
    <location>
        <begin position="203"/>
        <end position="225"/>
    </location>
</feature>
<feature type="transmembrane region" description="Helical" evidence="1">
    <location>
        <begin position="339"/>
        <end position="357"/>
    </location>
</feature>
<evidence type="ECO:0000256" key="1">
    <source>
        <dbReference type="SAM" id="Phobius"/>
    </source>
</evidence>
<organism evidence="2 3">
    <name type="scientific">Eshraghiella crossota DSM 2876</name>
    <dbReference type="NCBI Taxonomy" id="511680"/>
    <lineage>
        <taxon>Bacteria</taxon>
        <taxon>Bacillati</taxon>
        <taxon>Bacillota</taxon>
        <taxon>Clostridia</taxon>
        <taxon>Lachnospirales</taxon>
        <taxon>Lachnospiraceae</taxon>
        <taxon>Eshraghiella</taxon>
    </lineage>
</organism>
<feature type="transmembrane region" description="Helical" evidence="1">
    <location>
        <begin position="470"/>
        <end position="490"/>
    </location>
</feature>
<evidence type="ECO:0000313" key="3">
    <source>
        <dbReference type="Proteomes" id="UP000006238"/>
    </source>
</evidence>
<sequence>MVLRDFFTQLGDIYDFHFEKNRNGSYRVNTVIKELIYDDLYTPSDFNESQIGYFLANDDLSYQNYPNIRNSFSELMNPKDNSNRFPVLEFADSIDIGKMYLYYNTLTNNLEQEKQDALCNFIDKVFEDDVILHARLRVICTSDYEYIVWIILNGMFNSQTFDSMLQKFVAEKKPSFEPVSISESSFKHRISLFLSKKNSHIRLYTGILVFLLIVEFILALAPNFIPKYNSISTTEQSIYSIIILIYSSLTTLFWLFQTSYSLNYAELRTMYMYIDDYSEKDFDNYSENSFIKRIMTPIFKSKSKVDKSRDSLRHAGMVLVVISCALALIPSFIFQSFPVLIGLWVMVCLICMVTDRITNDKRYREYYDMLTSPKGTKPSEFRGLAKIYRWEYEKTGLNLNDNYYKDTIPLHCNVCYKNIFSMAYDRNKWSLINQHLILFFLNLFLVIFVIFNYLIGSKGRFFRIPDNVDVNIFVLIYILSAGIFSIIVAITNSSKMHGIALLAHSIMHIGNHPQDAEKIYTTLQCDNYIKEVDEARGIYLYNMAIFNNGGVIEDILPESDRMLFAHRKSTLNAFLGITVCMLYVIVIMFFVWHTRQYRLFFPVTAAFILIYFFAILYLPKRVSKKKIIKEIKKLSGV</sequence>
<proteinExistence type="predicted"/>
<dbReference type="RefSeq" id="WP_005604038.1">
    <property type="nucleotide sequence ID" value="NZ_GG663524.1"/>
</dbReference>
<keyword evidence="3" id="KW-1185">Reference proteome</keyword>
<dbReference type="Proteomes" id="UP000006238">
    <property type="component" value="Unassembled WGS sequence"/>
</dbReference>
<dbReference type="GeneID" id="98917799"/>
<comment type="caution">
    <text evidence="2">The sequence shown here is derived from an EMBL/GenBank/DDBJ whole genome shotgun (WGS) entry which is preliminary data.</text>
</comment>
<evidence type="ECO:0000313" key="2">
    <source>
        <dbReference type="EMBL" id="EFF67850.1"/>
    </source>
</evidence>
<feature type="transmembrane region" description="Helical" evidence="1">
    <location>
        <begin position="436"/>
        <end position="455"/>
    </location>
</feature>
<protein>
    <submittedName>
        <fullName evidence="2">Uncharacterized protein</fullName>
    </submittedName>
</protein>
<keyword evidence="1" id="KW-0472">Membrane</keyword>
<dbReference type="AlphaFoldDB" id="D4S1V2"/>
<feature type="transmembrane region" description="Helical" evidence="1">
    <location>
        <begin position="599"/>
        <end position="619"/>
    </location>
</feature>
<gene>
    <name evidence="2" type="ORF">BUTYVIB_02074</name>
</gene>
<feature type="transmembrane region" description="Helical" evidence="1">
    <location>
        <begin position="571"/>
        <end position="593"/>
    </location>
</feature>
<feature type="transmembrane region" description="Helical" evidence="1">
    <location>
        <begin position="312"/>
        <end position="333"/>
    </location>
</feature>
<name>D4S1V2_9FIRM</name>
<keyword evidence="1" id="KW-0812">Transmembrane</keyword>